<proteinExistence type="predicted"/>
<reference evidence="1" key="1">
    <citation type="submission" date="2018-05" db="EMBL/GenBank/DDBJ databases">
        <authorList>
            <person name="Lanie J.A."/>
            <person name="Ng W.-L."/>
            <person name="Kazmierczak K.M."/>
            <person name="Andrzejewski T.M."/>
            <person name="Davidsen T.M."/>
            <person name="Wayne K.J."/>
            <person name="Tettelin H."/>
            <person name="Glass J.I."/>
            <person name="Rusch D."/>
            <person name="Podicherti R."/>
            <person name="Tsui H.-C.T."/>
            <person name="Winkler M.E."/>
        </authorList>
    </citation>
    <scope>NUCLEOTIDE SEQUENCE</scope>
</reference>
<gene>
    <name evidence="1" type="ORF">METZ01_LOCUS301307</name>
</gene>
<organism evidence="1">
    <name type="scientific">marine metagenome</name>
    <dbReference type="NCBI Taxonomy" id="408172"/>
    <lineage>
        <taxon>unclassified sequences</taxon>
        <taxon>metagenomes</taxon>
        <taxon>ecological metagenomes</taxon>
    </lineage>
</organism>
<evidence type="ECO:0000313" key="1">
    <source>
        <dbReference type="EMBL" id="SVC48453.1"/>
    </source>
</evidence>
<dbReference type="EMBL" id="UINC01093770">
    <property type="protein sequence ID" value="SVC48453.1"/>
    <property type="molecule type" value="Genomic_DNA"/>
</dbReference>
<dbReference type="AlphaFoldDB" id="A0A382MHI3"/>
<protein>
    <submittedName>
        <fullName evidence="1">Uncharacterized protein</fullName>
    </submittedName>
</protein>
<sequence length="35" mass="3938">MAAPANLNHKPASFKISRNDITMRTININQYSMST</sequence>
<accession>A0A382MHI3</accession>
<name>A0A382MHI3_9ZZZZ</name>